<dbReference type="PANTHER" id="PTHR10644">
    <property type="entry name" value="DNA REPAIR/RNA PROCESSING CPSF FAMILY"/>
    <property type="match status" value="1"/>
</dbReference>
<protein>
    <submittedName>
        <fullName evidence="3">Mono-functional DNA-alkylating methyl methanesulfonate N-term-domain-containing protein</fullName>
    </submittedName>
</protein>
<dbReference type="InterPro" id="IPR058543">
    <property type="entry name" value="Beta-prop_RSE1/DDB1/CPSF1_2nd"/>
</dbReference>
<accession>A0AAW0QTQ6</accession>
<evidence type="ECO:0000313" key="4">
    <source>
        <dbReference type="Proteomes" id="UP001392437"/>
    </source>
</evidence>
<dbReference type="Pfam" id="PF10433">
    <property type="entry name" value="Beta-prop_RSE1_1st"/>
    <property type="match status" value="1"/>
</dbReference>
<evidence type="ECO:0000259" key="1">
    <source>
        <dbReference type="Pfam" id="PF10433"/>
    </source>
</evidence>
<dbReference type="SUPFAM" id="SSF50998">
    <property type="entry name" value="Quinoprotein alcohol dehydrogenase-like"/>
    <property type="match status" value="1"/>
</dbReference>
<dbReference type="InterPro" id="IPR011047">
    <property type="entry name" value="Quinoprotein_ADH-like_sf"/>
</dbReference>
<feature type="domain" description="RSE1/DDB1/CPSF1 first beta-propeller" evidence="1">
    <location>
        <begin position="57"/>
        <end position="458"/>
    </location>
</feature>
<dbReference type="Pfam" id="PF23726">
    <property type="entry name" value="Beta-prop_RSE1_2nd"/>
    <property type="match status" value="1"/>
</dbReference>
<name>A0AAW0QTQ6_9PEZI</name>
<evidence type="ECO:0000313" key="3">
    <source>
        <dbReference type="EMBL" id="KAK8106418.1"/>
    </source>
</evidence>
<reference evidence="3 4" key="1">
    <citation type="submission" date="2023-01" db="EMBL/GenBank/DDBJ databases">
        <title>Analysis of 21 Apiospora genomes using comparative genomics revels a genus with tremendous synthesis potential of carbohydrate active enzymes and secondary metabolites.</title>
        <authorList>
            <person name="Sorensen T."/>
        </authorList>
    </citation>
    <scope>NUCLEOTIDE SEQUENCE [LARGE SCALE GENOMIC DNA]</scope>
    <source>
        <strain evidence="3 4">CBS 117206</strain>
    </source>
</reference>
<proteinExistence type="predicted"/>
<dbReference type="InterPro" id="IPR015943">
    <property type="entry name" value="WD40/YVTN_repeat-like_dom_sf"/>
</dbReference>
<comment type="caution">
    <text evidence="3">The sequence shown here is derived from an EMBL/GenBank/DDBJ whole genome shotgun (WGS) entry which is preliminary data.</text>
</comment>
<dbReference type="Proteomes" id="UP001392437">
    <property type="component" value="Unassembled WGS sequence"/>
</dbReference>
<organism evidence="3 4">
    <name type="scientific">Apiospora kogelbergensis</name>
    <dbReference type="NCBI Taxonomy" id="1337665"/>
    <lineage>
        <taxon>Eukaryota</taxon>
        <taxon>Fungi</taxon>
        <taxon>Dikarya</taxon>
        <taxon>Ascomycota</taxon>
        <taxon>Pezizomycotina</taxon>
        <taxon>Sordariomycetes</taxon>
        <taxon>Xylariomycetidae</taxon>
        <taxon>Amphisphaeriales</taxon>
        <taxon>Apiosporaceae</taxon>
        <taxon>Apiospora</taxon>
    </lineage>
</organism>
<dbReference type="Gene3D" id="2.130.10.10">
    <property type="entry name" value="YVTN repeat-like/Quinoprotein amine dehydrogenase"/>
    <property type="match status" value="2"/>
</dbReference>
<dbReference type="EMBL" id="JAQQWP010000008">
    <property type="protein sequence ID" value="KAK8106418.1"/>
    <property type="molecule type" value="Genomic_DNA"/>
</dbReference>
<sequence>MALQTNVFEGGQWVTRTVDPMELFKETTAAAKIKTRPRPAEPPNYGILTRTIIDSPVIRWVLPVHIRSSRNHDVAFIGDNFIQICELGQDSQLHNVIRKTDFGSRIRNACVIGHHPNYFRGYGDGDNNPRIKTEDDDVEMLDSTHAPGSTPPGALPPQFLALVLERGALVFLYLKEDSDGRLEFSSSCHEMPDRSLVHPGFHMVIDPSSRYLALGCAQSNFIVYELESMDTLQARHAQRQPLNPIKTFRSRAINGVIHKLEFLYPAPENDYHIILMMIIMHKKAGRVAVYDWELGENLKTVLREEKRGYHLEPQWQLPLLIVPLTVRSSFMIITEQHSAVLHGLPHGPPQLEPFTLGEHEESEYHFGNHQPLWTAWTRPYRLPAFLKNGDVIYLAREDGIITFLEIGFDSELQTSTVMGSVDCNIDTAFGCVWDSLADVLVTGGDSGSGAVWNIEAREMPRQIGTIPNWSPTVDLATTKPTMSIKSKKRGNTDTQTSYQHDRIFACSGRGKSGSLTEFRHGLEASIGLEMDYEIPVKHCWPVPLPGYSAEGGLHLLLSSPNKSDLLFISDDFSQAELMTQQTVPYDLSSSTLACSVTDGTAIQVTAGAITIVTPDDNTRHLAHEFAEGADASIAHAASKDNVVGLALNTGSQFSLKTLTVDGLNVSQSPPFSVDGEVICLALANIASSMVLIASVWRSGGPVLALYPVEKLQQGLSAPVEVTPISSLREDTPGPDPEAGKLLKIEAVTSIATVQEQTDSTSLFLGTRSGDVFIMVVHPGDLSNANITMHHDKCGTFSAQVLNFSNDGEAPALFVCCDSELTVLRDFKQNSEPLFETKLRVLPTKSSDAAMATPPIDSVARLPQNLTSRSSCVPVVMVSGTVIYIAELELQPKPVLRHFKLGRKPVKVLHSQRLNALLTVVCDEFDGDRHSLLFIDADTGEDLSLPLDSNMDESDYISGLGDEDVSVRSIANWRYQRSGKEWEYTVLATASGNTGRLLVINSEVVDAEESGTSESHQSASRRIRFWTKWRSSQYGAPIHSIATDPHGVFFCTGTEVHYEIIDMVDKKLKTSKVHELSSAAQWMEVVDGKLHVVTSKHSLEVLDYKSIPEDDTMIRLYSDDRAKLGSHCIETGDTNQAIDVQNITLLSDICCGLWGMWQPPQGARNLQTIFLAELPMTIRRFARCRSRPQWQQYTRTMQYGRIRNSGDDADIIGLGIDGSMQHFTLLRMEAWRLLRFIHNLALQSPIICPFFCEETEGEGADEDDEWLSPEPRSDSLKERQVDGDILQRCYEKRALEELMADPGHYYRFRELLTALDAGWYVKNFSKSTSSRLYFELGYAVLRYYLAPVF</sequence>
<feature type="domain" description="RSE1/DDB1/CPSF1 second beta-propeller" evidence="2">
    <location>
        <begin position="554"/>
        <end position="828"/>
    </location>
</feature>
<gene>
    <name evidence="3" type="ORF">PG999_009777</name>
</gene>
<keyword evidence="4" id="KW-1185">Reference proteome</keyword>
<evidence type="ECO:0000259" key="2">
    <source>
        <dbReference type="Pfam" id="PF23726"/>
    </source>
</evidence>
<dbReference type="InterPro" id="IPR018846">
    <property type="entry name" value="Beta-prop_RSE1/DDB1/CPSF1_1st"/>
</dbReference>
<dbReference type="InterPro" id="IPR050358">
    <property type="entry name" value="RSE1/DDB1/CFT1"/>
</dbReference>